<dbReference type="Proteomes" id="UP000271469">
    <property type="component" value="Chromosome"/>
</dbReference>
<evidence type="ECO:0000259" key="3">
    <source>
        <dbReference type="PROSITE" id="PS50977"/>
    </source>
</evidence>
<keyword evidence="1 2" id="KW-0238">DNA-binding</keyword>
<dbReference type="KEGG" id="gom:D7316_01666"/>
<evidence type="ECO:0000313" key="5">
    <source>
        <dbReference type="Proteomes" id="UP000271469"/>
    </source>
</evidence>
<dbReference type="AlphaFoldDB" id="A0A3G8JJ91"/>
<dbReference type="SUPFAM" id="SSF46689">
    <property type="entry name" value="Homeodomain-like"/>
    <property type="match status" value="1"/>
</dbReference>
<gene>
    <name evidence="4" type="primary">betI_4</name>
    <name evidence="4" type="ORF">D7316_01666</name>
</gene>
<dbReference type="Pfam" id="PF00440">
    <property type="entry name" value="TetR_N"/>
    <property type="match status" value="1"/>
</dbReference>
<dbReference type="InterPro" id="IPR009057">
    <property type="entry name" value="Homeodomain-like_sf"/>
</dbReference>
<name>A0A3G8JJ91_9ACTN</name>
<protein>
    <submittedName>
        <fullName evidence="4">HTH-type transcriptional regulator BetI</fullName>
    </submittedName>
</protein>
<reference evidence="4 5" key="1">
    <citation type="submission" date="2018-11" db="EMBL/GenBank/DDBJ databases">
        <title>Gordonia insulae sp. nov., isolated from an island soil.</title>
        <authorList>
            <person name="Kim Y.S."/>
            <person name="Kim S.B."/>
        </authorList>
    </citation>
    <scope>NUCLEOTIDE SEQUENCE [LARGE SCALE GENOMIC DNA]</scope>
    <source>
        <strain evidence="4 5">MMS17-SY073</strain>
    </source>
</reference>
<dbReference type="EMBL" id="CP033972">
    <property type="protein sequence ID" value="AZG45073.1"/>
    <property type="molecule type" value="Genomic_DNA"/>
</dbReference>
<evidence type="ECO:0000256" key="1">
    <source>
        <dbReference type="ARBA" id="ARBA00023125"/>
    </source>
</evidence>
<dbReference type="RefSeq" id="WP_124707848.1">
    <property type="nucleotide sequence ID" value="NZ_CP033972.1"/>
</dbReference>
<dbReference type="InterPro" id="IPR050109">
    <property type="entry name" value="HTH-type_TetR-like_transc_reg"/>
</dbReference>
<dbReference type="PANTHER" id="PTHR30055">
    <property type="entry name" value="HTH-TYPE TRANSCRIPTIONAL REGULATOR RUTR"/>
    <property type="match status" value="1"/>
</dbReference>
<dbReference type="OrthoDB" id="4823039at2"/>
<accession>A0A3G8JJ91</accession>
<proteinExistence type="predicted"/>
<evidence type="ECO:0000256" key="2">
    <source>
        <dbReference type="PROSITE-ProRule" id="PRU00335"/>
    </source>
</evidence>
<dbReference type="GO" id="GO:0003700">
    <property type="term" value="F:DNA-binding transcription factor activity"/>
    <property type="evidence" value="ECO:0007669"/>
    <property type="project" value="TreeGrafter"/>
</dbReference>
<dbReference type="PRINTS" id="PR00455">
    <property type="entry name" value="HTHTETR"/>
</dbReference>
<organism evidence="4 5">
    <name type="scientific">Gordonia insulae</name>
    <dbReference type="NCBI Taxonomy" id="2420509"/>
    <lineage>
        <taxon>Bacteria</taxon>
        <taxon>Bacillati</taxon>
        <taxon>Actinomycetota</taxon>
        <taxon>Actinomycetes</taxon>
        <taxon>Mycobacteriales</taxon>
        <taxon>Gordoniaceae</taxon>
        <taxon>Gordonia</taxon>
    </lineage>
</organism>
<feature type="domain" description="HTH tetR-type" evidence="3">
    <location>
        <begin position="20"/>
        <end position="79"/>
    </location>
</feature>
<dbReference type="GO" id="GO:0000976">
    <property type="term" value="F:transcription cis-regulatory region binding"/>
    <property type="evidence" value="ECO:0007669"/>
    <property type="project" value="TreeGrafter"/>
</dbReference>
<dbReference type="Gene3D" id="1.10.357.10">
    <property type="entry name" value="Tetracycline Repressor, domain 2"/>
    <property type="match status" value="1"/>
</dbReference>
<keyword evidence="5" id="KW-1185">Reference proteome</keyword>
<sequence length="212" mass="23418">MTGVNGQRGYDATGRRDRARQRRREIVLVATEMFERRGYAVTVADIAERAGVSPETIYKSFGGKAGLLKEAFDQALAGDDEPVAVADRPESRAIDAEPDITTKLSMYATVAATRSHRAGRLMLVIRDGARSDDALATLWADALGQRLRGMTMLATHLAETGDLRTGVSMEDARDTLWTLISPEIYELLVVQRGWSVDGYRDWITRAMIAELI</sequence>
<feature type="DNA-binding region" description="H-T-H motif" evidence="2">
    <location>
        <begin position="42"/>
        <end position="61"/>
    </location>
</feature>
<dbReference type="PROSITE" id="PS50977">
    <property type="entry name" value="HTH_TETR_2"/>
    <property type="match status" value="1"/>
</dbReference>
<dbReference type="PANTHER" id="PTHR30055:SF226">
    <property type="entry name" value="HTH-TYPE TRANSCRIPTIONAL REGULATOR PKSA"/>
    <property type="match status" value="1"/>
</dbReference>
<evidence type="ECO:0000313" key="4">
    <source>
        <dbReference type="EMBL" id="AZG45073.1"/>
    </source>
</evidence>
<dbReference type="InterPro" id="IPR001647">
    <property type="entry name" value="HTH_TetR"/>
</dbReference>